<evidence type="ECO:0000313" key="2">
    <source>
        <dbReference type="EMBL" id="TRZ12669.1"/>
    </source>
</evidence>
<reference evidence="2" key="1">
    <citation type="submission" date="2019-04" db="EMBL/GenBank/DDBJ databases">
        <title>Genome assembly of Zosterops borbonicus 15179.</title>
        <authorList>
            <person name="Leroy T."/>
            <person name="Anselmetti Y."/>
            <person name="Tilak M.-K."/>
            <person name="Nabholz B."/>
        </authorList>
    </citation>
    <scope>NUCLEOTIDE SEQUENCE</scope>
    <source>
        <strain evidence="2">HGM_15179</strain>
        <tissue evidence="2">Muscle</tissue>
    </source>
</reference>
<comment type="caution">
    <text evidence="2">The sequence shown here is derived from an EMBL/GenBank/DDBJ whole genome shotgun (WGS) entry which is preliminary data.</text>
</comment>
<accession>A0A8K1G731</accession>
<keyword evidence="3" id="KW-1185">Reference proteome</keyword>
<organism evidence="2 3">
    <name type="scientific">Zosterops borbonicus</name>
    <dbReference type="NCBI Taxonomy" id="364589"/>
    <lineage>
        <taxon>Eukaryota</taxon>
        <taxon>Metazoa</taxon>
        <taxon>Chordata</taxon>
        <taxon>Craniata</taxon>
        <taxon>Vertebrata</taxon>
        <taxon>Euteleostomi</taxon>
        <taxon>Archelosauria</taxon>
        <taxon>Archosauria</taxon>
        <taxon>Dinosauria</taxon>
        <taxon>Saurischia</taxon>
        <taxon>Theropoda</taxon>
        <taxon>Coelurosauria</taxon>
        <taxon>Aves</taxon>
        <taxon>Neognathae</taxon>
        <taxon>Neoaves</taxon>
        <taxon>Telluraves</taxon>
        <taxon>Australaves</taxon>
        <taxon>Passeriformes</taxon>
        <taxon>Sylvioidea</taxon>
        <taxon>Zosteropidae</taxon>
        <taxon>Zosterops</taxon>
    </lineage>
</organism>
<evidence type="ECO:0000256" key="1">
    <source>
        <dbReference type="SAM" id="MobiDB-lite"/>
    </source>
</evidence>
<feature type="compositionally biased region" description="Basic and acidic residues" evidence="1">
    <location>
        <begin position="95"/>
        <end position="105"/>
    </location>
</feature>
<protein>
    <submittedName>
        <fullName evidence="2">Uncharacterized protein</fullName>
    </submittedName>
</protein>
<feature type="region of interest" description="Disordered" evidence="1">
    <location>
        <begin position="1"/>
        <end position="31"/>
    </location>
</feature>
<dbReference type="EMBL" id="SWJQ01000573">
    <property type="protein sequence ID" value="TRZ12669.1"/>
    <property type="molecule type" value="Genomic_DNA"/>
</dbReference>
<dbReference type="Proteomes" id="UP000796761">
    <property type="component" value="Unassembled WGS sequence"/>
</dbReference>
<sequence length="140" mass="15612">MQEPRGQGRALRGTPLIPSPLPSSSKGQALSEHLVGAMGISEMEEEEWESDMDHEFSQQGNVRRYQEVSEWEESLDQELSQGSVELGELSVWDEESRSCPREKPFATKTFPAGKNAWSKGCAREKSVPPQNHLTGRTLLA</sequence>
<dbReference type="AlphaFoldDB" id="A0A8K1G731"/>
<gene>
    <name evidence="2" type="ORF">HGM15179_014428</name>
</gene>
<feature type="region of interest" description="Disordered" evidence="1">
    <location>
        <begin position="95"/>
        <end position="140"/>
    </location>
</feature>
<evidence type="ECO:0000313" key="3">
    <source>
        <dbReference type="Proteomes" id="UP000796761"/>
    </source>
</evidence>
<proteinExistence type="predicted"/>
<dbReference type="OrthoDB" id="10504175at2759"/>
<name>A0A8K1G731_9PASS</name>